<feature type="coiled-coil region" evidence="1">
    <location>
        <begin position="121"/>
        <end position="186"/>
    </location>
</feature>
<dbReference type="SUPFAM" id="SSF52540">
    <property type="entry name" value="P-loop containing nucleoside triphosphate hydrolases"/>
    <property type="match status" value="2"/>
</dbReference>
<dbReference type="Pfam" id="PF13676">
    <property type="entry name" value="TIR_2"/>
    <property type="match status" value="1"/>
</dbReference>
<evidence type="ECO:0000259" key="4">
    <source>
        <dbReference type="Pfam" id="PF25000"/>
    </source>
</evidence>
<feature type="region of interest" description="Disordered" evidence="2">
    <location>
        <begin position="234"/>
        <end position="263"/>
    </location>
</feature>
<evidence type="ECO:0000256" key="1">
    <source>
        <dbReference type="SAM" id="Coils"/>
    </source>
</evidence>
<organism evidence="5 6">
    <name type="scientific">Kitasatospora purpeofusca</name>
    <dbReference type="NCBI Taxonomy" id="67352"/>
    <lineage>
        <taxon>Bacteria</taxon>
        <taxon>Bacillati</taxon>
        <taxon>Actinomycetota</taxon>
        <taxon>Actinomycetes</taxon>
        <taxon>Kitasatosporales</taxon>
        <taxon>Streptomycetaceae</taxon>
        <taxon>Kitasatospora</taxon>
    </lineage>
</organism>
<evidence type="ECO:0000259" key="3">
    <source>
        <dbReference type="Pfam" id="PF13676"/>
    </source>
</evidence>
<dbReference type="Gene3D" id="3.40.50.300">
    <property type="entry name" value="P-loop containing nucleotide triphosphate hydrolases"/>
    <property type="match status" value="2"/>
</dbReference>
<dbReference type="SUPFAM" id="SSF48452">
    <property type="entry name" value="TPR-like"/>
    <property type="match status" value="3"/>
</dbReference>
<dbReference type="Gene3D" id="1.25.40.10">
    <property type="entry name" value="Tetratricopeptide repeat domain"/>
    <property type="match status" value="3"/>
</dbReference>
<dbReference type="InterPro" id="IPR011990">
    <property type="entry name" value="TPR-like_helical_dom_sf"/>
</dbReference>
<feature type="compositionally biased region" description="Basic and acidic residues" evidence="2">
    <location>
        <begin position="238"/>
        <end position="249"/>
    </location>
</feature>
<dbReference type="Pfam" id="PF25000">
    <property type="entry name" value="DUF7779"/>
    <property type="match status" value="1"/>
</dbReference>
<keyword evidence="6" id="KW-1185">Reference proteome</keyword>
<dbReference type="NCBIfam" id="NF040586">
    <property type="entry name" value="FxSxx_TPR"/>
    <property type="match status" value="1"/>
</dbReference>
<dbReference type="RefSeq" id="WP_328958517.1">
    <property type="nucleotide sequence ID" value="NZ_CP108110.1"/>
</dbReference>
<reference evidence="5" key="1">
    <citation type="submission" date="2022-10" db="EMBL/GenBank/DDBJ databases">
        <title>The complete genomes of actinobacterial strains from the NBC collection.</title>
        <authorList>
            <person name="Joergensen T.S."/>
            <person name="Alvarez Arevalo M."/>
            <person name="Sterndorff E.B."/>
            <person name="Faurdal D."/>
            <person name="Vuksanovic O."/>
            <person name="Mourched A.-S."/>
            <person name="Charusanti P."/>
            <person name="Shaw S."/>
            <person name="Blin K."/>
            <person name="Weber T."/>
        </authorList>
    </citation>
    <scope>NUCLEOTIDE SEQUENCE</scope>
    <source>
        <strain evidence="5">NBC_00222</strain>
    </source>
</reference>
<dbReference type="Proteomes" id="UP001432222">
    <property type="component" value="Chromosome"/>
</dbReference>
<keyword evidence="1" id="KW-0175">Coiled coil</keyword>
<evidence type="ECO:0000313" key="6">
    <source>
        <dbReference type="Proteomes" id="UP001432222"/>
    </source>
</evidence>
<dbReference type="PANTHER" id="PTHR46082">
    <property type="entry name" value="ATP/GTP-BINDING PROTEIN-RELATED"/>
    <property type="match status" value="1"/>
</dbReference>
<feature type="domain" description="TIR" evidence="3">
    <location>
        <begin position="637"/>
        <end position="732"/>
    </location>
</feature>
<gene>
    <name evidence="5" type="primary">fxsT</name>
    <name evidence="5" type="ORF">OHA16_36245</name>
</gene>
<dbReference type="Pfam" id="PF13424">
    <property type="entry name" value="TPR_12"/>
    <property type="match status" value="4"/>
</dbReference>
<feature type="region of interest" description="Disordered" evidence="2">
    <location>
        <begin position="89"/>
        <end position="115"/>
    </location>
</feature>
<dbReference type="InterPro" id="IPR000157">
    <property type="entry name" value="TIR_dom"/>
</dbReference>
<accession>A0ABZ1UA22</accession>
<proteinExistence type="predicted"/>
<protein>
    <submittedName>
        <fullName evidence="5">FxSxx-COOH system tetratricopeptide repeat protein</fullName>
    </submittedName>
</protein>
<dbReference type="InterPro" id="IPR053137">
    <property type="entry name" value="NLR-like"/>
</dbReference>
<evidence type="ECO:0000313" key="5">
    <source>
        <dbReference type="EMBL" id="WUQ87963.1"/>
    </source>
</evidence>
<dbReference type="InterPro" id="IPR056681">
    <property type="entry name" value="DUF7779"/>
</dbReference>
<feature type="domain" description="DUF7779" evidence="4">
    <location>
        <begin position="1007"/>
        <end position="1096"/>
    </location>
</feature>
<dbReference type="EMBL" id="CP108110">
    <property type="protein sequence ID" value="WUQ87963.1"/>
    <property type="molecule type" value="Genomic_DNA"/>
</dbReference>
<dbReference type="InterPro" id="IPR027417">
    <property type="entry name" value="P-loop_NTPase"/>
</dbReference>
<evidence type="ECO:0000256" key="2">
    <source>
        <dbReference type="SAM" id="MobiDB-lite"/>
    </source>
</evidence>
<sequence length="1585" mass="172863">MAQANRGGRPFGPIRAESPEAEELADFLRHLVVTTGRTVADVARTVGRAPGTVSENLSGRVPTEQFVRALVAATSRDPRDLGRALNLLRAARDPAPPRARPSGLPGGGLPGGSVEEQHGYLETLYSQLSQARGQRDELQLALDNTEKVVTVLLFMLATLQHRVGELTEERNRLLGHRAELARLRATQQRLVHAHDRERRAMDELLRAETRRTEVEVLLSQVLDQMGRLTDRVALLQDADGRRPGDDRTDLPLAPTESTDDPLGEDIDRALERLGAINEEGDRTVRRLADAWDAQAAAPLEPAPGHAAPSANGRVVTFYSYKGGTGRTTVTANCAWILAANGFRVLAVDWNLTAPGLHHYFRPFLEAEGGDTVGRDLVGLLSRSLDTSEAGTEHPACVLDHVRPLRWSGFPGDGRLDLLPAGPAGAILAGSAEDLLARTGAEHFVETVGQDLRHHYDYVLIDAPSGLSEAASLCTLRLPDDLVVCFTMSAQSIEGAAQVARTVHGSDRDEGVRVLPVPTRVDDREKEKADAGRAHARMHFDGLPAGLAGEELTSYWASVELPYRPFYAFESILAAFADQPGLASSMLSAFERLVSVLTDGRVTGLPPVDEELRLRHLDAFTHRRPAAPEDLMLFCLDADRAWADWIGAVLARAGFRVRTDAEAGTRTVAVLSGGSQNSRRLGELWESVTESDPSGDRRLLVPVRVEDIRLDTPLIDRNPADLVGRDELEAAQILLAALGLPDAPTAEPDDGAPRFPGHRPTVWEVPRRNRHFTGRSPALDLLRDRFGGRAGTAPTGVQVLLGLGGIGKTQIALEYAHRFAADYDLVWWIDAEQPELVTAAFAELAERLGLRVGDSLGMAMEAAREALRRGEPTSRWLLVFDNVDEADDIVRYLPGGPGHVLITSRYFGWRRRAEALEVDVFERAESVEHLTRRLPDISPEEAGQVAEAVGDLPLAVEVASAWLAETHTPVSTYVAQLREESARVLSMATPTDYPTPAGATWNISIARLSERSPAAVRLLQLCAFLSAEPISMRLVHSPEMANALVPYDADLGDRMLLGSVIQSISRFALARADPATQSLQIHRIVQSTVLESLSEDERRATRHAVHLVLAGARPVVGDTDDPANWPVFDTVWPHLAQSGAQDCDDPNTRLLLIDRVRYLHTRGDLEGAYQLGRTLDTHWSTKLGEDDRQTLVLRFHLAAVLRSRGDYAEALAMDEGVLERQRATFGEHHAYTLRTAGSLAADRRATGRFDAALALDRETLEQFRDLFGENDALTLAMVNDLALDHRLTGDLATARDLDRETFERRTTVLGPLHPATLVSKANWARGLRELGDYRSSLEVLQEALTQLHEVLDQDAPECLSAADSLAVGLRLVGRTDEARQLGEATYRRRLERQGPDTPAALAGALNLAAILGAAGDHEAARDLASSAYEGHREQFGPRHPFTLACAANLGLYRRRCGDAELAVRLGHEAVRGLTDTVGPAHPTTLNAMVTLANSCTATELHGRAEELGRSALHGLSERLGPGHPDTLACRANLAVTLGRLGRHREAAELQAQALTAITGLLGDAHPHVRAVHEWRHIDRDLEPQPF</sequence>
<dbReference type="PANTHER" id="PTHR46082:SF6">
    <property type="entry name" value="AAA+ ATPASE DOMAIN-CONTAINING PROTEIN-RELATED"/>
    <property type="match status" value="1"/>
</dbReference>
<dbReference type="NCBIfam" id="NF047398">
    <property type="entry name" value="AAA_KGGVGR"/>
    <property type="match status" value="1"/>
</dbReference>
<name>A0ABZ1UA22_9ACTN</name>